<name>A0A4U6TNQ4_SETVI</name>
<feature type="chain" id="PRO_5020230544" evidence="1">
    <location>
        <begin position="19"/>
        <end position="37"/>
    </location>
</feature>
<organism evidence="2 3">
    <name type="scientific">Setaria viridis</name>
    <name type="common">Green bristlegrass</name>
    <name type="synonym">Setaria italica subsp. viridis</name>
    <dbReference type="NCBI Taxonomy" id="4556"/>
    <lineage>
        <taxon>Eukaryota</taxon>
        <taxon>Viridiplantae</taxon>
        <taxon>Streptophyta</taxon>
        <taxon>Embryophyta</taxon>
        <taxon>Tracheophyta</taxon>
        <taxon>Spermatophyta</taxon>
        <taxon>Magnoliopsida</taxon>
        <taxon>Liliopsida</taxon>
        <taxon>Poales</taxon>
        <taxon>Poaceae</taxon>
        <taxon>PACMAD clade</taxon>
        <taxon>Panicoideae</taxon>
        <taxon>Panicodae</taxon>
        <taxon>Paniceae</taxon>
        <taxon>Cenchrinae</taxon>
        <taxon>Setaria</taxon>
    </lineage>
</organism>
<sequence length="37" mass="4123">MYWMISLVSLISMHSCSAFNSLSRSPSHSVCFNPNST</sequence>
<accession>A0A4U6TNQ4</accession>
<reference evidence="2" key="1">
    <citation type="submission" date="2019-03" db="EMBL/GenBank/DDBJ databases">
        <title>WGS assembly of Setaria viridis.</title>
        <authorList>
            <person name="Huang P."/>
            <person name="Jenkins J."/>
            <person name="Grimwood J."/>
            <person name="Barry K."/>
            <person name="Healey A."/>
            <person name="Mamidi S."/>
            <person name="Sreedasyam A."/>
            <person name="Shu S."/>
            <person name="Feldman M."/>
            <person name="Wu J."/>
            <person name="Yu Y."/>
            <person name="Chen C."/>
            <person name="Johnson J."/>
            <person name="Rokhsar D."/>
            <person name="Baxter I."/>
            <person name="Schmutz J."/>
            <person name="Brutnell T."/>
            <person name="Kellogg E."/>
        </authorList>
    </citation>
    <scope>NUCLEOTIDE SEQUENCE [LARGE SCALE GENOMIC DNA]</scope>
</reference>
<evidence type="ECO:0000313" key="2">
    <source>
        <dbReference type="EMBL" id="TKW04408.1"/>
    </source>
</evidence>
<dbReference type="Gramene" id="TKW04408">
    <property type="protein sequence ID" value="TKW04408"/>
    <property type="gene ID" value="SEVIR_7G107350v2"/>
</dbReference>
<protein>
    <submittedName>
        <fullName evidence="2">Uncharacterized protein</fullName>
    </submittedName>
</protein>
<proteinExistence type="predicted"/>
<keyword evidence="1" id="KW-0732">Signal</keyword>
<evidence type="ECO:0000256" key="1">
    <source>
        <dbReference type="SAM" id="SignalP"/>
    </source>
</evidence>
<dbReference type="Proteomes" id="UP000298652">
    <property type="component" value="Chromosome 7"/>
</dbReference>
<feature type="signal peptide" evidence="1">
    <location>
        <begin position="1"/>
        <end position="18"/>
    </location>
</feature>
<dbReference type="EMBL" id="CM016558">
    <property type="protein sequence ID" value="TKW04408.1"/>
    <property type="molecule type" value="Genomic_DNA"/>
</dbReference>
<dbReference type="AlphaFoldDB" id="A0A4U6TNQ4"/>
<evidence type="ECO:0000313" key="3">
    <source>
        <dbReference type="Proteomes" id="UP000298652"/>
    </source>
</evidence>
<gene>
    <name evidence="2" type="ORF">SEVIR_7G107350v2</name>
</gene>
<keyword evidence="3" id="KW-1185">Reference proteome</keyword>